<protein>
    <submittedName>
        <fullName evidence="1">Replication protein</fullName>
    </submittedName>
</protein>
<dbReference type="Proteomes" id="UP001248134">
    <property type="component" value="Unassembled WGS sequence"/>
</dbReference>
<evidence type="ECO:0000313" key="1">
    <source>
        <dbReference type="EMBL" id="MDR4329558.1"/>
    </source>
</evidence>
<dbReference type="InterPro" id="IPR034829">
    <property type="entry name" value="DnaD-like_sf"/>
</dbReference>
<comment type="caution">
    <text evidence="1">The sequence shown here is derived from an EMBL/GenBank/DDBJ whole genome shotgun (WGS) entry which is preliminary data.</text>
</comment>
<accession>A0AAJ1Z3U7</accession>
<proteinExistence type="predicted"/>
<dbReference type="EMBL" id="VLYX01000074">
    <property type="protein sequence ID" value="MDR4329558.1"/>
    <property type="molecule type" value="Genomic_DNA"/>
</dbReference>
<organism evidence="1 2">
    <name type="scientific">Bacillus pseudomycoides</name>
    <dbReference type="NCBI Taxonomy" id="64104"/>
    <lineage>
        <taxon>Bacteria</taxon>
        <taxon>Bacillati</taxon>
        <taxon>Bacillota</taxon>
        <taxon>Bacilli</taxon>
        <taxon>Bacillales</taxon>
        <taxon>Bacillaceae</taxon>
        <taxon>Bacillus</taxon>
        <taxon>Bacillus cereus group</taxon>
    </lineage>
</organism>
<gene>
    <name evidence="1" type="ORF">FOS08_28115</name>
</gene>
<dbReference type="AlphaFoldDB" id="A0AAJ1Z3U7"/>
<evidence type="ECO:0000313" key="2">
    <source>
        <dbReference type="Proteomes" id="UP001248134"/>
    </source>
</evidence>
<sequence length="42" mass="4782">MQNNIPLGETAMQDLGEFYDVLGSQIIMEAVDRAIDQNAKRW</sequence>
<dbReference type="SUPFAM" id="SSF158499">
    <property type="entry name" value="DnaD domain-like"/>
    <property type="match status" value="1"/>
</dbReference>
<reference evidence="1" key="1">
    <citation type="submission" date="2019-07" db="EMBL/GenBank/DDBJ databases">
        <title>Phylogenomic Reclassification of ATCC Bacillus Strains and Various Taxa within the Genus Bacillus.</title>
        <authorList>
            <person name="Riojas M.A."/>
            <person name="Frank A.M."/>
            <person name="Fenn S.L."/>
            <person name="King S.P."/>
            <person name="Brower S.M."/>
            <person name="Hazbon M.H."/>
        </authorList>
    </citation>
    <scope>NUCLEOTIDE SEQUENCE</scope>
    <source>
        <strain evidence="1">NR-12239</strain>
    </source>
</reference>
<name>A0AAJ1Z3U7_9BACI</name>